<comment type="caution">
    <text evidence="1">The sequence shown here is derived from an EMBL/GenBank/DDBJ whole genome shotgun (WGS) entry which is preliminary data.</text>
</comment>
<dbReference type="AlphaFoldDB" id="A0A1F2UI41"/>
<evidence type="ECO:0000313" key="1">
    <source>
        <dbReference type="EMBL" id="OFW32668.1"/>
    </source>
</evidence>
<sequence length="91" mass="10199">MTVEVDQAGHEKSVSKIKEFFPGIFSKYACAFADGDNATVLDQNRPMLDGRAGDRENQISCVNHSLSIAHLRPLRHDFARLAAIILWLIFL</sequence>
<organism evidence="1 2">
    <name type="scientific">Candidatus Aquicultor primus</name>
    <dbReference type="NCBI Taxonomy" id="1797195"/>
    <lineage>
        <taxon>Bacteria</taxon>
        <taxon>Bacillati</taxon>
        <taxon>Actinomycetota</taxon>
        <taxon>Candidatus Aquicultoria</taxon>
        <taxon>Candidatus Aquicultorales</taxon>
        <taxon>Candidatus Aquicultoraceae</taxon>
        <taxon>Candidatus Aquicultor</taxon>
    </lineage>
</organism>
<reference evidence="1 2" key="1">
    <citation type="journal article" date="2016" name="Nat. Commun.">
        <title>Thousands of microbial genomes shed light on interconnected biogeochemical processes in an aquifer system.</title>
        <authorList>
            <person name="Anantharaman K."/>
            <person name="Brown C.T."/>
            <person name="Hug L.A."/>
            <person name="Sharon I."/>
            <person name="Castelle C.J."/>
            <person name="Probst A.J."/>
            <person name="Thomas B.C."/>
            <person name="Singh A."/>
            <person name="Wilkins M.J."/>
            <person name="Karaoz U."/>
            <person name="Brodie E.L."/>
            <person name="Williams K.H."/>
            <person name="Hubbard S.S."/>
            <person name="Banfield J.F."/>
        </authorList>
    </citation>
    <scope>NUCLEOTIDE SEQUENCE [LARGE SCALE GENOMIC DNA]</scope>
</reference>
<protein>
    <submittedName>
        <fullName evidence="1">Uncharacterized protein</fullName>
    </submittedName>
</protein>
<dbReference type="Proteomes" id="UP000178086">
    <property type="component" value="Unassembled WGS sequence"/>
</dbReference>
<accession>A0A1F2UI41</accession>
<evidence type="ECO:0000313" key="2">
    <source>
        <dbReference type="Proteomes" id="UP000178086"/>
    </source>
</evidence>
<gene>
    <name evidence="1" type="ORF">A2074_03390</name>
</gene>
<name>A0A1F2UI41_9ACTN</name>
<dbReference type="EMBL" id="MELI01000089">
    <property type="protein sequence ID" value="OFW32668.1"/>
    <property type="molecule type" value="Genomic_DNA"/>
</dbReference>
<proteinExistence type="predicted"/>